<organism evidence="1 2">
    <name type="scientific">Persicobacter psychrovividus</name>
    <dbReference type="NCBI Taxonomy" id="387638"/>
    <lineage>
        <taxon>Bacteria</taxon>
        <taxon>Pseudomonadati</taxon>
        <taxon>Bacteroidota</taxon>
        <taxon>Cytophagia</taxon>
        <taxon>Cytophagales</taxon>
        <taxon>Persicobacteraceae</taxon>
        <taxon>Persicobacter</taxon>
    </lineage>
</organism>
<gene>
    <name evidence="1" type="ORF">PEPS_19440</name>
</gene>
<dbReference type="PROSITE" id="PS51257">
    <property type="entry name" value="PROKAR_LIPOPROTEIN"/>
    <property type="match status" value="1"/>
</dbReference>
<dbReference type="RefSeq" id="WP_332918839.1">
    <property type="nucleotide sequence ID" value="NZ_AP025292.1"/>
</dbReference>
<dbReference type="EMBL" id="AP025292">
    <property type="protein sequence ID" value="BDC99663.1"/>
    <property type="molecule type" value="Genomic_DNA"/>
</dbReference>
<reference evidence="1 2" key="1">
    <citation type="submission" date="2021-12" db="EMBL/GenBank/DDBJ databases">
        <title>Genome sequencing of bacteria with rrn-lacking chromosome and rrn-plasmid.</title>
        <authorList>
            <person name="Anda M."/>
            <person name="Iwasaki W."/>
        </authorList>
    </citation>
    <scope>NUCLEOTIDE SEQUENCE [LARGE SCALE GENOMIC DNA]</scope>
    <source>
        <strain evidence="1 2">NBRC 101262</strain>
    </source>
</reference>
<evidence type="ECO:0000313" key="1">
    <source>
        <dbReference type="EMBL" id="BDC99663.1"/>
    </source>
</evidence>
<evidence type="ECO:0008006" key="3">
    <source>
        <dbReference type="Google" id="ProtNLM"/>
    </source>
</evidence>
<sequence length="138" mass="16151">MKQILSILCLGIIMISCNGEKKKQQQELKQIYDQVIDIHDVAMPKLQPIVKYQAEIQKQLANGQDSLDKPTLDELNKMNINLLKSERAMMDWMHNLNTQYDTLSFEDAKQYLLEEKENITQVNEMMDRAVEHARTKLQ</sequence>
<evidence type="ECO:0000313" key="2">
    <source>
        <dbReference type="Proteomes" id="UP001354989"/>
    </source>
</evidence>
<protein>
    <recommendedName>
        <fullName evidence="3">Viral A-type inclusion protein</fullName>
    </recommendedName>
</protein>
<keyword evidence="2" id="KW-1185">Reference proteome</keyword>
<accession>A0ABM7VFG7</accession>
<proteinExistence type="predicted"/>
<name>A0ABM7VFG7_9BACT</name>
<dbReference type="Proteomes" id="UP001354989">
    <property type="component" value="Chromosome"/>
</dbReference>